<dbReference type="CTD" id="2880"/>
<dbReference type="SUPFAM" id="SSF52833">
    <property type="entry name" value="Thioredoxin-like"/>
    <property type="match status" value="1"/>
</dbReference>
<dbReference type="Proteomes" id="UP000245341">
    <property type="component" value="Unplaced"/>
</dbReference>
<evidence type="ECO:0000313" key="5">
    <source>
        <dbReference type="Proteomes" id="UP000245341"/>
    </source>
</evidence>
<keyword evidence="3" id="KW-0560">Oxidoreductase</keyword>
<dbReference type="AlphaFoldDB" id="A0A2U3Y096"/>
<evidence type="ECO:0000256" key="1">
    <source>
        <dbReference type="ARBA" id="ARBA00006926"/>
    </source>
</evidence>
<dbReference type="InterPro" id="IPR036249">
    <property type="entry name" value="Thioredoxin-like_sf"/>
</dbReference>
<keyword evidence="2 6" id="KW-0575">Peroxidase</keyword>
<dbReference type="GO" id="GO:0004601">
    <property type="term" value="F:peroxidase activity"/>
    <property type="evidence" value="ECO:0007669"/>
    <property type="project" value="UniProtKB-KW"/>
</dbReference>
<name>A0A2U3Y096_LEPWE</name>
<dbReference type="GO" id="GO:0006979">
    <property type="term" value="P:response to oxidative stress"/>
    <property type="evidence" value="ECO:0007669"/>
    <property type="project" value="InterPro"/>
</dbReference>
<accession>A0A2U3Y096</accession>
<proteinExistence type="inferred from homology"/>
<dbReference type="Pfam" id="PF00255">
    <property type="entry name" value="GSHPx"/>
    <property type="match status" value="1"/>
</dbReference>
<gene>
    <name evidence="6" type="primary">GPX5</name>
</gene>
<feature type="signal peptide" evidence="4">
    <location>
        <begin position="1"/>
        <end position="23"/>
    </location>
</feature>
<dbReference type="GeneID" id="102750448"/>
<evidence type="ECO:0000256" key="3">
    <source>
        <dbReference type="ARBA" id="ARBA00023002"/>
    </source>
</evidence>
<dbReference type="PROSITE" id="PS51355">
    <property type="entry name" value="GLUTATHIONE_PEROXID_3"/>
    <property type="match status" value="1"/>
</dbReference>
<comment type="similarity">
    <text evidence="1">Belongs to the glutathione peroxidase family.</text>
</comment>
<keyword evidence="4" id="KW-0732">Signal</keyword>
<sequence length="100" mass="11213">MTAQLRASYLVPLLLVSFTQTNAKPEKMKMDCYKDVKGTIYDYEALTLNGKEHIQFKRYAGKPVLFVNVATYCGLTAQYPGMSVQGEDTYPTSSSLRKGM</sequence>
<evidence type="ECO:0000256" key="4">
    <source>
        <dbReference type="SAM" id="SignalP"/>
    </source>
</evidence>
<organism evidence="5 6">
    <name type="scientific">Leptonychotes weddellii</name>
    <name type="common">Weddell seal</name>
    <name type="synonym">Otaria weddellii</name>
    <dbReference type="NCBI Taxonomy" id="9713"/>
    <lineage>
        <taxon>Eukaryota</taxon>
        <taxon>Metazoa</taxon>
        <taxon>Chordata</taxon>
        <taxon>Craniata</taxon>
        <taxon>Vertebrata</taxon>
        <taxon>Euteleostomi</taxon>
        <taxon>Mammalia</taxon>
        <taxon>Eutheria</taxon>
        <taxon>Laurasiatheria</taxon>
        <taxon>Carnivora</taxon>
        <taxon>Caniformia</taxon>
        <taxon>Pinnipedia</taxon>
        <taxon>Phocidae</taxon>
        <taxon>Monachinae</taxon>
        <taxon>Lobodontini</taxon>
        <taxon>Leptonychotes</taxon>
    </lineage>
</organism>
<dbReference type="OrthoDB" id="446890at2759"/>
<dbReference type="InterPro" id="IPR029759">
    <property type="entry name" value="GPX_AS"/>
</dbReference>
<keyword evidence="5" id="KW-1185">Reference proteome</keyword>
<dbReference type="Gene3D" id="3.40.30.10">
    <property type="entry name" value="Glutaredoxin"/>
    <property type="match status" value="1"/>
</dbReference>
<protein>
    <submittedName>
        <fullName evidence="6">Epididymal secretory glutathione peroxidase isoform X2</fullName>
    </submittedName>
</protein>
<dbReference type="PROSITE" id="PS00460">
    <property type="entry name" value="GLUTATHIONE_PEROXID_1"/>
    <property type="match status" value="1"/>
</dbReference>
<dbReference type="RefSeq" id="XP_006737063.1">
    <property type="nucleotide sequence ID" value="XM_006737000.1"/>
</dbReference>
<reference evidence="6" key="1">
    <citation type="submission" date="2025-08" db="UniProtKB">
        <authorList>
            <consortium name="RefSeq"/>
        </authorList>
    </citation>
    <scope>IDENTIFICATION</scope>
    <source>
        <tissue evidence="6">Liver</tissue>
    </source>
</reference>
<feature type="chain" id="PRO_5015552241" evidence="4">
    <location>
        <begin position="24"/>
        <end position="100"/>
    </location>
</feature>
<evidence type="ECO:0000256" key="2">
    <source>
        <dbReference type="ARBA" id="ARBA00022559"/>
    </source>
</evidence>
<dbReference type="InterPro" id="IPR000889">
    <property type="entry name" value="Glutathione_peroxidase"/>
</dbReference>
<evidence type="ECO:0000313" key="6">
    <source>
        <dbReference type="RefSeq" id="XP_006737063.1"/>
    </source>
</evidence>